<evidence type="ECO:0000256" key="1">
    <source>
        <dbReference type="ARBA" id="ARBA00022679"/>
    </source>
</evidence>
<dbReference type="Proteomes" id="UP000287224">
    <property type="component" value="Unassembled WGS sequence"/>
</dbReference>
<feature type="domain" description="Glycosyltransferase subfamily 4-like N-terminal" evidence="3">
    <location>
        <begin position="16"/>
        <end position="176"/>
    </location>
</feature>
<dbReference type="InterPro" id="IPR028098">
    <property type="entry name" value="Glyco_trans_4-like_N"/>
</dbReference>
<proteinExistence type="predicted"/>
<evidence type="ECO:0000259" key="2">
    <source>
        <dbReference type="Pfam" id="PF00534"/>
    </source>
</evidence>
<evidence type="ECO:0000313" key="4">
    <source>
        <dbReference type="EMBL" id="GCE03969.1"/>
    </source>
</evidence>
<organism evidence="4 5">
    <name type="scientific">Dictyobacter aurantiacus</name>
    <dbReference type="NCBI Taxonomy" id="1936993"/>
    <lineage>
        <taxon>Bacteria</taxon>
        <taxon>Bacillati</taxon>
        <taxon>Chloroflexota</taxon>
        <taxon>Ktedonobacteria</taxon>
        <taxon>Ktedonobacterales</taxon>
        <taxon>Dictyobacteraceae</taxon>
        <taxon>Dictyobacter</taxon>
    </lineage>
</organism>
<dbReference type="CDD" id="cd03809">
    <property type="entry name" value="GT4_MtfB-like"/>
    <property type="match status" value="1"/>
</dbReference>
<dbReference type="FunFam" id="3.40.50.2000:FF:000119">
    <property type="entry name" value="Glycosyl transferase group 1"/>
    <property type="match status" value="1"/>
</dbReference>
<dbReference type="RefSeq" id="WP_160145685.1">
    <property type="nucleotide sequence ID" value="NZ_BIFQ01000001.1"/>
</dbReference>
<protein>
    <submittedName>
        <fullName evidence="4">Glycosyl transferase family 1</fullName>
    </submittedName>
</protein>
<dbReference type="SUPFAM" id="SSF53756">
    <property type="entry name" value="UDP-Glycosyltransferase/glycogen phosphorylase"/>
    <property type="match status" value="1"/>
</dbReference>
<dbReference type="GO" id="GO:0009103">
    <property type="term" value="P:lipopolysaccharide biosynthetic process"/>
    <property type="evidence" value="ECO:0007669"/>
    <property type="project" value="TreeGrafter"/>
</dbReference>
<dbReference type="Pfam" id="PF13439">
    <property type="entry name" value="Glyco_transf_4"/>
    <property type="match status" value="1"/>
</dbReference>
<comment type="caution">
    <text evidence="4">The sequence shown here is derived from an EMBL/GenBank/DDBJ whole genome shotgun (WGS) entry which is preliminary data.</text>
</comment>
<dbReference type="OrthoDB" id="9769555at2"/>
<dbReference type="Gene3D" id="3.40.50.2000">
    <property type="entry name" value="Glycogen Phosphorylase B"/>
    <property type="match status" value="2"/>
</dbReference>
<dbReference type="EMBL" id="BIFQ01000001">
    <property type="protein sequence ID" value="GCE03969.1"/>
    <property type="molecule type" value="Genomic_DNA"/>
</dbReference>
<name>A0A401ZAU6_9CHLR</name>
<gene>
    <name evidence="4" type="ORF">KDAU_12980</name>
</gene>
<evidence type="ECO:0000313" key="5">
    <source>
        <dbReference type="Proteomes" id="UP000287224"/>
    </source>
</evidence>
<dbReference type="GO" id="GO:0016757">
    <property type="term" value="F:glycosyltransferase activity"/>
    <property type="evidence" value="ECO:0007669"/>
    <property type="project" value="InterPro"/>
</dbReference>
<dbReference type="AlphaFoldDB" id="A0A401ZAU6"/>
<evidence type="ECO:0000259" key="3">
    <source>
        <dbReference type="Pfam" id="PF13439"/>
    </source>
</evidence>
<dbReference type="PANTHER" id="PTHR46401">
    <property type="entry name" value="GLYCOSYLTRANSFERASE WBBK-RELATED"/>
    <property type="match status" value="1"/>
</dbReference>
<dbReference type="InterPro" id="IPR001296">
    <property type="entry name" value="Glyco_trans_1"/>
</dbReference>
<reference evidence="5" key="1">
    <citation type="submission" date="2018-12" db="EMBL/GenBank/DDBJ databases">
        <title>Tengunoibacter tsumagoiensis gen. nov., sp. nov., Dictyobacter kobayashii sp. nov., D. alpinus sp. nov., and D. joshuensis sp. nov. and description of Dictyobacteraceae fam. nov. within the order Ktedonobacterales isolated from Tengu-no-mugimeshi.</title>
        <authorList>
            <person name="Wang C.M."/>
            <person name="Zheng Y."/>
            <person name="Sakai Y."/>
            <person name="Toyoda A."/>
            <person name="Minakuchi Y."/>
            <person name="Abe K."/>
            <person name="Yokota A."/>
            <person name="Yabe S."/>
        </authorList>
    </citation>
    <scope>NUCLEOTIDE SEQUENCE [LARGE SCALE GENOMIC DNA]</scope>
    <source>
        <strain evidence="5">S-27</strain>
    </source>
</reference>
<keyword evidence="5" id="KW-1185">Reference proteome</keyword>
<accession>A0A401ZAU6</accession>
<keyword evidence="1 4" id="KW-0808">Transferase</keyword>
<feature type="domain" description="Glycosyl transferase family 1" evidence="2">
    <location>
        <begin position="193"/>
        <end position="355"/>
    </location>
</feature>
<dbReference type="Pfam" id="PF00534">
    <property type="entry name" value="Glycos_transf_1"/>
    <property type="match status" value="1"/>
</dbReference>
<dbReference type="PANTHER" id="PTHR46401:SF2">
    <property type="entry name" value="GLYCOSYLTRANSFERASE WBBK-RELATED"/>
    <property type="match status" value="1"/>
</dbReference>
<sequence length="386" mass="43435">MRIAIDYTAAIRQGAGIGVYVRNLVAAMLAQDEDNFYTLLTSGRASAERPFPMADNVRGRNIGIPDRYLNILWYRLRAPLPATLFSGPADIYHGPDFVLPPLGKRVRKVVTIHDLAFLEHPEYAVPSLAEYLRKVVPQAVERADVVATVSHEVSRTLVEHFQTPREKLVVIPNGVQPYFRRITDPVILGATRHKFQLGQPFVLAVGTQEPRKNHQGIIKAFYQAQQEKDGPSLLVIAGGQGWLYEEAQQLVRNLRLEEKVRFLGRVTEHELITLYSMAELFVFPSFFEGFGIPPLEAMACGAPVITSNTSSLPEVVGDAALQVDPHNIDELSHAMLRLLQDEQLRTDLRQKGYQRVQLYTWQASARKMLRIYEQLHAGQSNFASEA</sequence>